<keyword evidence="4" id="KW-1185">Reference proteome</keyword>
<proteinExistence type="predicted"/>
<evidence type="ECO:0000256" key="1">
    <source>
        <dbReference type="PROSITE-ProRule" id="PRU00339"/>
    </source>
</evidence>
<organism evidence="3 4">
    <name type="scientific">Myroides albus</name>
    <dbReference type="NCBI Taxonomy" id="2562892"/>
    <lineage>
        <taxon>Bacteria</taxon>
        <taxon>Pseudomonadati</taxon>
        <taxon>Bacteroidota</taxon>
        <taxon>Flavobacteriia</taxon>
        <taxon>Flavobacteriales</taxon>
        <taxon>Flavobacteriaceae</taxon>
        <taxon>Myroides</taxon>
    </lineage>
</organism>
<feature type="compositionally biased region" description="Basic and acidic residues" evidence="2">
    <location>
        <begin position="548"/>
        <end position="562"/>
    </location>
</feature>
<sequence length="887" mass="102716">MKSLGSYSLLLIFSVLFIVSCSVKQDRLINRGYHAMTTRYNILYNGDMAYDEALIALKEGYYDNFWEILPVERIEIKVDPEKEFKISEPIKSKPGSILDNLSIEGENKEGGLDGGTGFERAENKATKAIQKHSMYIQGRERNWQMDEAYLLLGKARYYDGRFIPALESFNYILYKYPDSDKIDEAKVWREKSNLRLSYDDIAIKNLKEFIHIRKGKMKKQTEADANAILAQGYINIEKFEEAIAPMKNALELTQSKEERARYSFILGQLNARVGKKAEAFHYFESVVKMKRKGPKSYYIHSYSQMAELGVRKASDSTAFLKLYRKLLKDRENRPYYDVLNRQVGLFYNGVGKTDLALNYLKKAVKESKGDEQLKAYNYLSIADIYFNSAGYAEAGSYYDSALSILPEKFKERYRLTKRRDALKEVVKYEQIAHKNDSILNLVAMTADQQIAYFTKYVEDLRREDFRKLQANLKGKNRDSNVDYFNMANFGEAVGSFMESNSLPQGMGNSTFYFYSQQASAYGKQDFKRKWGNRPLVDNWRWSSALNNSHREVGQTENSEGKSKGNTVGSPPDNRYNVDHYIGQIPKDSLEIGKLRVDRDFAYFQLGSMYSEQFKKYKLAAERFEKLLAFVPAPANRLILPSMYKLYKIYLEIDNDKAMAMKAYIIRNYPNSRYAKLLQNVKMSEIDDLSPEQLFTKVYRVYASGDIEKAYKEVDFVLENYDNDYISKFELLKARIIARKEGINAYKEALNFIAMTYSSTKEGKEAEEILNNEVVSLEAREFTNNNSADSWKVAVWVSDRDAGQVGDLRRKMADFGAINEQIGIKFSEDYYLTSEKILVLHGFRSKEDAEKVIDRLGILAYPVETNDYVIIQIKKNWKEFIDKFFPPQ</sequence>
<dbReference type="Gene3D" id="1.25.40.10">
    <property type="entry name" value="Tetratricopeptide repeat domain"/>
    <property type="match status" value="4"/>
</dbReference>
<protein>
    <submittedName>
        <fullName evidence="3">Sporulation protein</fullName>
    </submittedName>
</protein>
<accession>A0A6I3LJE2</accession>
<dbReference type="InterPro" id="IPR011990">
    <property type="entry name" value="TPR-like_helical_dom_sf"/>
</dbReference>
<evidence type="ECO:0000313" key="3">
    <source>
        <dbReference type="EMBL" id="MTG96591.1"/>
    </source>
</evidence>
<comment type="caution">
    <text evidence="3">The sequence shown here is derived from an EMBL/GenBank/DDBJ whole genome shotgun (WGS) entry which is preliminary data.</text>
</comment>
<evidence type="ECO:0000313" key="4">
    <source>
        <dbReference type="Proteomes" id="UP000438760"/>
    </source>
</evidence>
<dbReference type="InterPro" id="IPR019734">
    <property type="entry name" value="TPR_rpt"/>
</dbReference>
<dbReference type="PROSITE" id="PS51257">
    <property type="entry name" value="PROKAR_LIPOPROTEIN"/>
    <property type="match status" value="1"/>
</dbReference>
<evidence type="ECO:0000256" key="2">
    <source>
        <dbReference type="SAM" id="MobiDB-lite"/>
    </source>
</evidence>
<reference evidence="3 4" key="1">
    <citation type="submission" date="2019-11" db="EMBL/GenBank/DDBJ databases">
        <title>Genome of Strain BIT-d1.</title>
        <authorList>
            <person name="Yang Y."/>
        </authorList>
    </citation>
    <scope>NUCLEOTIDE SEQUENCE [LARGE SCALE GENOMIC DNA]</scope>
    <source>
        <strain evidence="3 4">BIT-d1</strain>
    </source>
</reference>
<dbReference type="PROSITE" id="PS50005">
    <property type="entry name" value="TPR"/>
    <property type="match status" value="1"/>
</dbReference>
<dbReference type="RefSeq" id="WP_160338991.1">
    <property type="nucleotide sequence ID" value="NZ_CP102754.1"/>
</dbReference>
<dbReference type="Proteomes" id="UP000438760">
    <property type="component" value="Unassembled WGS sequence"/>
</dbReference>
<dbReference type="SUPFAM" id="SSF48452">
    <property type="entry name" value="TPR-like"/>
    <property type="match status" value="2"/>
</dbReference>
<gene>
    <name evidence="3" type="ORF">GJV76_00285</name>
</gene>
<dbReference type="EMBL" id="WMJX01000001">
    <property type="protein sequence ID" value="MTG96591.1"/>
    <property type="molecule type" value="Genomic_DNA"/>
</dbReference>
<feature type="region of interest" description="Disordered" evidence="2">
    <location>
        <begin position="547"/>
        <end position="572"/>
    </location>
</feature>
<dbReference type="AlphaFoldDB" id="A0A6I3LJE2"/>
<name>A0A6I3LJE2_9FLAO</name>
<keyword evidence="1" id="KW-0802">TPR repeat</keyword>
<feature type="repeat" description="TPR" evidence="1">
    <location>
        <begin position="375"/>
        <end position="408"/>
    </location>
</feature>